<dbReference type="PROSITE" id="PS51257">
    <property type="entry name" value="PROKAR_LIPOPROTEIN"/>
    <property type="match status" value="1"/>
</dbReference>
<dbReference type="AlphaFoldDB" id="A0AAC9HUU8"/>
<sequence length="225" mass="22757">MAFTGTKLWLSALAGAALLTVAGCGQESQDQGRGEPVPAAPTTEPGAGGAGESETPDETEPSATESSAGGTGGDVERPDASKTPDEPDRCHSGGLTGSIEQLDSAAGNRYANLVLANEGSEPCAIYGYGGLELVDDEGTALPTRLERVADPAPTLVELEPGAAATKLLHWGVVPGDEDDPEGDCGTEATSIRVIPPDETDPLTVDWGLGPVCQGGKIDGSAYVAR</sequence>
<keyword evidence="2" id="KW-0732">Signal</keyword>
<proteinExistence type="predicted"/>
<evidence type="ECO:0000256" key="1">
    <source>
        <dbReference type="SAM" id="MobiDB-lite"/>
    </source>
</evidence>
<dbReference type="Pfam" id="PF14016">
    <property type="entry name" value="DUF4232"/>
    <property type="match status" value="1"/>
</dbReference>
<feature type="region of interest" description="Disordered" evidence="1">
    <location>
        <begin position="25"/>
        <end position="98"/>
    </location>
</feature>
<feature type="chain" id="PRO_5042206676" evidence="2">
    <location>
        <begin position="17"/>
        <end position="225"/>
    </location>
</feature>
<accession>A0AAC9HUU8</accession>
<feature type="domain" description="DUF4232" evidence="3">
    <location>
        <begin position="90"/>
        <end position="217"/>
    </location>
</feature>
<evidence type="ECO:0000313" key="5">
    <source>
        <dbReference type="Proteomes" id="UP000095210"/>
    </source>
</evidence>
<dbReference type="EMBL" id="CP014859">
    <property type="protein sequence ID" value="AOS65784.1"/>
    <property type="molecule type" value="Genomic_DNA"/>
</dbReference>
<evidence type="ECO:0000259" key="3">
    <source>
        <dbReference type="Pfam" id="PF14016"/>
    </source>
</evidence>
<reference evidence="5" key="1">
    <citation type="submission" date="2016-03" db="EMBL/GenBank/DDBJ databases">
        <title>Complete genome sequence of the type strain Actinoalloteichus hymeniacidonis DSM 45092.</title>
        <authorList>
            <person name="Schaffert L."/>
            <person name="Albersmeier A."/>
            <person name="Winkler A."/>
            <person name="Kalinowski J."/>
            <person name="Zotchev S."/>
            <person name="Ruckert C."/>
        </authorList>
    </citation>
    <scope>NUCLEOTIDE SEQUENCE [LARGE SCALE GENOMIC DNA]</scope>
    <source>
        <strain evidence="5">HPA177(T) (DSM 45092(T))</strain>
    </source>
</reference>
<evidence type="ECO:0000256" key="2">
    <source>
        <dbReference type="SAM" id="SignalP"/>
    </source>
</evidence>
<name>A0AAC9HUU8_9PSEU</name>
<dbReference type="KEGG" id="ahm:TL08_25030"/>
<protein>
    <submittedName>
        <fullName evidence="4">DUF4232 family protein</fullName>
    </submittedName>
</protein>
<dbReference type="Proteomes" id="UP000095210">
    <property type="component" value="Chromosome"/>
</dbReference>
<dbReference type="RefSeq" id="WP_069854120.1">
    <property type="nucleotide sequence ID" value="NZ_CP014859.1"/>
</dbReference>
<organism evidence="4 5">
    <name type="scientific">Actinoalloteichus hymeniacidonis</name>
    <dbReference type="NCBI Taxonomy" id="340345"/>
    <lineage>
        <taxon>Bacteria</taxon>
        <taxon>Bacillati</taxon>
        <taxon>Actinomycetota</taxon>
        <taxon>Actinomycetes</taxon>
        <taxon>Pseudonocardiales</taxon>
        <taxon>Pseudonocardiaceae</taxon>
        <taxon>Actinoalloteichus</taxon>
    </lineage>
</organism>
<feature type="compositionally biased region" description="Basic and acidic residues" evidence="1">
    <location>
        <begin position="74"/>
        <end position="91"/>
    </location>
</feature>
<keyword evidence="5" id="KW-1185">Reference proteome</keyword>
<feature type="signal peptide" evidence="2">
    <location>
        <begin position="1"/>
        <end position="16"/>
    </location>
</feature>
<dbReference type="InterPro" id="IPR025326">
    <property type="entry name" value="DUF4232"/>
</dbReference>
<feature type="compositionally biased region" description="Low complexity" evidence="1">
    <location>
        <begin position="34"/>
        <end position="45"/>
    </location>
</feature>
<gene>
    <name evidence="4" type="ORF">TL08_25030</name>
</gene>
<evidence type="ECO:0000313" key="4">
    <source>
        <dbReference type="EMBL" id="AOS65784.1"/>
    </source>
</evidence>